<keyword evidence="1" id="KW-0472">Membrane</keyword>
<reference evidence="4 5" key="1">
    <citation type="submission" date="2016-11" db="EMBL/GenBank/DDBJ databases">
        <title>Trade-off between light-utilization and light-protection in marine flavobacteria.</title>
        <authorList>
            <person name="Kumagai Y."/>
        </authorList>
    </citation>
    <scope>NUCLEOTIDE SEQUENCE [LARGE SCALE GENOMIC DNA]</scope>
    <source>
        <strain evidence="4 5">ATCC 700397</strain>
    </source>
</reference>
<feature type="transmembrane region" description="Helical" evidence="1">
    <location>
        <begin position="40"/>
        <end position="63"/>
    </location>
</feature>
<dbReference type="PANTHER" id="PTHR30273:SF2">
    <property type="entry name" value="PROTEIN FECR"/>
    <property type="match status" value="1"/>
</dbReference>
<gene>
    <name evidence="4" type="ORF">BST83_09750</name>
</gene>
<evidence type="ECO:0000313" key="5">
    <source>
        <dbReference type="Proteomes" id="UP000239522"/>
    </source>
</evidence>
<dbReference type="EMBL" id="MQUA01000013">
    <property type="protein sequence ID" value="PQB07412.1"/>
    <property type="molecule type" value="Genomic_DNA"/>
</dbReference>
<dbReference type="InterPro" id="IPR012373">
    <property type="entry name" value="Ferrdict_sens_TM"/>
</dbReference>
<keyword evidence="1" id="KW-0812">Transmembrane</keyword>
<dbReference type="Pfam" id="PF16344">
    <property type="entry name" value="FecR_C"/>
    <property type="match status" value="1"/>
</dbReference>
<sequence>MYQKSNKKINFENISEDEKLILGNRIKHSIQSYKSRKQKYTYYLLFAAASVVLIFSVVTYSSLNENHSTIEKFAESVKNQKNKNEVELILNGDKNIKVKESDSIISYSYLGKKVSIGASETIEQEITNKNEITFNTLLVPYGKRKEIILSDGTKVWLNSGSKLIFPAYFSENKREVYLEGEAIFEVAHNAEKPFFVKASQYNVEVLGTVFNISNYKDDNAIRTVLKSGSVKINYENSSLFSRTENIKIAPGTLAVYHKNDKEITTEEVHVDKYFSWREGVFIFKNDSLASIMKKLSRYYDLEIIINDKNLAKHTFSGYLDVKENINQIMTTIITAENSSFKYEITTDRKLIIN</sequence>
<evidence type="ECO:0000313" key="4">
    <source>
        <dbReference type="EMBL" id="PQB07412.1"/>
    </source>
</evidence>
<organism evidence="4 5">
    <name type="scientific">Polaribacter filamentus</name>
    <dbReference type="NCBI Taxonomy" id="53483"/>
    <lineage>
        <taxon>Bacteria</taxon>
        <taxon>Pseudomonadati</taxon>
        <taxon>Bacteroidota</taxon>
        <taxon>Flavobacteriia</taxon>
        <taxon>Flavobacteriales</taxon>
        <taxon>Flavobacteriaceae</taxon>
    </lineage>
</organism>
<keyword evidence="5" id="KW-1185">Reference proteome</keyword>
<dbReference type="OrthoDB" id="651134at2"/>
<dbReference type="PANTHER" id="PTHR30273">
    <property type="entry name" value="PERIPLASMIC SIGNAL SENSOR AND SIGMA FACTOR ACTIVATOR FECR-RELATED"/>
    <property type="match status" value="1"/>
</dbReference>
<keyword evidence="1" id="KW-1133">Transmembrane helix</keyword>
<dbReference type="Gene3D" id="3.55.50.30">
    <property type="match status" value="1"/>
</dbReference>
<evidence type="ECO:0000259" key="2">
    <source>
        <dbReference type="Pfam" id="PF04773"/>
    </source>
</evidence>
<dbReference type="Proteomes" id="UP000239522">
    <property type="component" value="Unassembled WGS sequence"/>
</dbReference>
<dbReference type="InterPro" id="IPR032508">
    <property type="entry name" value="FecR_C"/>
</dbReference>
<dbReference type="FunFam" id="2.60.120.1440:FF:000001">
    <property type="entry name" value="Putative anti-sigma factor"/>
    <property type="match status" value="1"/>
</dbReference>
<dbReference type="GO" id="GO:0016989">
    <property type="term" value="F:sigma factor antagonist activity"/>
    <property type="evidence" value="ECO:0007669"/>
    <property type="project" value="TreeGrafter"/>
</dbReference>
<evidence type="ECO:0000259" key="3">
    <source>
        <dbReference type="Pfam" id="PF16344"/>
    </source>
</evidence>
<name>A0A2S7KXL9_9FLAO</name>
<dbReference type="InterPro" id="IPR006860">
    <property type="entry name" value="FecR"/>
</dbReference>
<protein>
    <recommendedName>
        <fullName evidence="6">Iron dicitrate transport regulator FecR</fullName>
    </recommendedName>
</protein>
<dbReference type="Gene3D" id="2.60.120.1440">
    <property type="match status" value="1"/>
</dbReference>
<proteinExistence type="predicted"/>
<evidence type="ECO:0008006" key="6">
    <source>
        <dbReference type="Google" id="ProtNLM"/>
    </source>
</evidence>
<dbReference type="AlphaFoldDB" id="A0A2S7KXL9"/>
<comment type="caution">
    <text evidence="4">The sequence shown here is derived from an EMBL/GenBank/DDBJ whole genome shotgun (WGS) entry which is preliminary data.</text>
</comment>
<feature type="domain" description="Protein FecR C-terminal" evidence="3">
    <location>
        <begin position="281"/>
        <end position="351"/>
    </location>
</feature>
<feature type="domain" description="FecR protein" evidence="2">
    <location>
        <begin position="141"/>
        <end position="231"/>
    </location>
</feature>
<evidence type="ECO:0000256" key="1">
    <source>
        <dbReference type="SAM" id="Phobius"/>
    </source>
</evidence>
<dbReference type="RefSeq" id="WP_104809623.1">
    <property type="nucleotide sequence ID" value="NZ_MQUA01000013.1"/>
</dbReference>
<accession>A0A2S7KXL9</accession>
<dbReference type="Pfam" id="PF04773">
    <property type="entry name" value="FecR"/>
    <property type="match status" value="1"/>
</dbReference>